<dbReference type="InterPro" id="IPR020575">
    <property type="entry name" value="Hsp90_N"/>
</dbReference>
<dbReference type="GO" id="GO:0005524">
    <property type="term" value="F:ATP binding"/>
    <property type="evidence" value="ECO:0007669"/>
    <property type="project" value="UniProtKB-KW"/>
</dbReference>
<dbReference type="GO" id="GO:0051082">
    <property type="term" value="F:unfolded protein binding"/>
    <property type="evidence" value="ECO:0007669"/>
    <property type="project" value="InterPro"/>
</dbReference>
<name>A0A423NN78_9PSED</name>
<dbReference type="SUPFAM" id="SSF55874">
    <property type="entry name" value="ATPase domain of HSP90 chaperone/DNA topoisomerase II/histidine kinase"/>
    <property type="match status" value="1"/>
</dbReference>
<evidence type="ECO:0000256" key="3">
    <source>
        <dbReference type="ARBA" id="ARBA00022840"/>
    </source>
</evidence>
<evidence type="ECO:0000259" key="5">
    <source>
        <dbReference type="Pfam" id="PF24391"/>
    </source>
</evidence>
<protein>
    <recommendedName>
        <fullName evidence="5">HD-CE domain-containing protein</fullName>
    </recommendedName>
</protein>
<sequence length="972" mass="110602">MLEMADWIIPKSSKEVLTPGDYLFLTLSIYFHDLGLLISTNEYEGRKQNPDYQRYLTQQSTTSVDHLEYQDKLSKLSEDERERILYQEFVRATHGARVRAWIEGSSLDDNELSADIRLAIQSLIGKLDSSARQGLAILCESHTIDDISDTSKYNVSMPYGETREETVNLQYIAIILRTVDLLQVTRGRAPSILYQLISPKDPISQIEWQKQNAVRSIRAAPGRDREGKASSTAQSDTIQFFARFEKSDGFFGLTSYLAYVSSQLLACHEALKKSEFELPNPPSFPWKFIDDSGVEAVGFLTQSFGFELDQHKILDLLTGHTLYNDTDVVIRELTQNALDAVRLQYTAVSPPNNSGGRIDISWDETTKILEVRDNGTGMSQAVIEDHLLKVGSSRYQDPKFKEKHPNFSSISRFGIGVLSAFMVADNVEITTCSLEDEKARQISLRSVHGKYLIKLLDKVTQKDEIGVFPHGSRVRLKLRSTAKIGDVLQVARMWLLFPRCDVYVKIDSEEAVKIGYDSPKQALEYFIEESKYFSISREIHEVREVTNAGVTLAFVVERDELFKDWSFTAAPEHHYSGYDDLRPIIATCVEGVGVEFTTPGFKNTKILSLANIVGKGAPKTNVARSALEDTSEYRDTLRKIYSLYSKHVIDEVGRLSLSTDYSLSRAVEQAPFIAYPLTKVAENASLPHLLKDELAKIPYILMEEDGSRKNISMQQLKERNYFWTVNSPLLTSVELFVREAPKNVSAFSVLSNLQEGDIGLPTGAIFCNFGGDTYIEETVREVFEPTIFDANESARRLSIKWERIQSKPRWVSNYDIMQDVGLVDRSLRRAFQQLQENHRHRGTRDGARIHLAISDNIGVHNLDDFSEFVADRKLFLHPSDPLSKYIRDIWDSPSPSSKISVFSILTVYSLLRSYYIPNDEFTGDWIERLLSNSSLESLSQYIDTPSFVEVIRTREIRIFNPFAWKRRVAEEE</sequence>
<reference evidence="6 7" key="1">
    <citation type="submission" date="2016-10" db="EMBL/GenBank/DDBJ databases">
        <title>Comparative genome analysis of multiple Pseudomonas spp. focuses on biocontrol and plant growth promoting traits.</title>
        <authorList>
            <person name="Tao X.-Y."/>
            <person name="Taylor C.G."/>
        </authorList>
    </citation>
    <scope>NUCLEOTIDE SEQUENCE [LARGE SCALE GENOMIC DNA]</scope>
    <source>
        <strain evidence="6 7">36B3</strain>
    </source>
</reference>
<evidence type="ECO:0000256" key="4">
    <source>
        <dbReference type="ARBA" id="ARBA00023186"/>
    </source>
</evidence>
<dbReference type="GO" id="GO:0140662">
    <property type="term" value="F:ATP-dependent protein folding chaperone"/>
    <property type="evidence" value="ECO:0007669"/>
    <property type="project" value="InterPro"/>
</dbReference>
<keyword evidence="3" id="KW-0067">ATP-binding</keyword>
<dbReference type="AlphaFoldDB" id="A0A423NN78"/>
<dbReference type="InterPro" id="IPR036890">
    <property type="entry name" value="HATPase_C_sf"/>
</dbReference>
<dbReference type="PRINTS" id="PR00775">
    <property type="entry name" value="HEATSHOCK90"/>
</dbReference>
<evidence type="ECO:0000256" key="2">
    <source>
        <dbReference type="ARBA" id="ARBA00022741"/>
    </source>
</evidence>
<accession>A0A423NN78</accession>
<organism evidence="6 7">
    <name type="scientific">Pseudomonas moraviensis</name>
    <dbReference type="NCBI Taxonomy" id="321662"/>
    <lineage>
        <taxon>Bacteria</taxon>
        <taxon>Pseudomonadati</taxon>
        <taxon>Pseudomonadota</taxon>
        <taxon>Gammaproteobacteria</taxon>
        <taxon>Pseudomonadales</taxon>
        <taxon>Pseudomonadaceae</taxon>
        <taxon>Pseudomonas</taxon>
    </lineage>
</organism>
<evidence type="ECO:0000256" key="1">
    <source>
        <dbReference type="ARBA" id="ARBA00008239"/>
    </source>
</evidence>
<proteinExistence type="inferred from homology"/>
<dbReference type="Proteomes" id="UP000284207">
    <property type="component" value="Unassembled WGS sequence"/>
</dbReference>
<keyword evidence="4" id="KW-0143">Chaperone</keyword>
<dbReference type="Gene3D" id="3.30.565.10">
    <property type="entry name" value="Histidine kinase-like ATPase, C-terminal domain"/>
    <property type="match status" value="1"/>
</dbReference>
<keyword evidence="2" id="KW-0547">Nucleotide-binding</keyword>
<dbReference type="PANTHER" id="PTHR11528">
    <property type="entry name" value="HEAT SHOCK PROTEIN 90 FAMILY MEMBER"/>
    <property type="match status" value="1"/>
</dbReference>
<dbReference type="EMBL" id="MOCA01000006">
    <property type="protein sequence ID" value="RON99715.1"/>
    <property type="molecule type" value="Genomic_DNA"/>
</dbReference>
<dbReference type="GO" id="GO:0016887">
    <property type="term" value="F:ATP hydrolysis activity"/>
    <property type="evidence" value="ECO:0007669"/>
    <property type="project" value="InterPro"/>
</dbReference>
<feature type="domain" description="HD-CE" evidence="5">
    <location>
        <begin position="1"/>
        <end position="233"/>
    </location>
</feature>
<comment type="similarity">
    <text evidence="1">Belongs to the heat shock protein 90 family.</text>
</comment>
<evidence type="ECO:0000313" key="7">
    <source>
        <dbReference type="Proteomes" id="UP000284207"/>
    </source>
</evidence>
<dbReference type="Pfam" id="PF24391">
    <property type="entry name" value="HD-CE"/>
    <property type="match status" value="1"/>
</dbReference>
<gene>
    <name evidence="6" type="ORF">BK674_20035</name>
</gene>
<comment type="caution">
    <text evidence="6">The sequence shown here is derived from an EMBL/GenBank/DDBJ whole genome shotgun (WGS) entry which is preliminary data.</text>
</comment>
<evidence type="ECO:0000313" key="6">
    <source>
        <dbReference type="EMBL" id="RON99715.1"/>
    </source>
</evidence>
<dbReference type="Pfam" id="PF13589">
    <property type="entry name" value="HATPase_c_3"/>
    <property type="match status" value="1"/>
</dbReference>
<dbReference type="InterPro" id="IPR001404">
    <property type="entry name" value="Hsp90_fam"/>
</dbReference>
<dbReference type="InterPro" id="IPR056471">
    <property type="entry name" value="HD-CE"/>
</dbReference>